<feature type="compositionally biased region" description="Basic and acidic residues" evidence="1">
    <location>
        <begin position="411"/>
        <end position="427"/>
    </location>
</feature>
<keyword evidence="5" id="KW-1185">Reference proteome</keyword>
<dbReference type="AlphaFoldDB" id="A0A2T6BCB9"/>
<feature type="region of interest" description="Disordered" evidence="1">
    <location>
        <begin position="275"/>
        <end position="305"/>
    </location>
</feature>
<feature type="region of interest" description="Disordered" evidence="1">
    <location>
        <begin position="403"/>
        <end position="427"/>
    </location>
</feature>
<feature type="region of interest" description="Disordered" evidence="1">
    <location>
        <begin position="139"/>
        <end position="185"/>
    </location>
</feature>
<organism evidence="4 5">
    <name type="scientific">Melghirimyces profundicolus</name>
    <dbReference type="NCBI Taxonomy" id="1242148"/>
    <lineage>
        <taxon>Bacteria</taxon>
        <taxon>Bacillati</taxon>
        <taxon>Bacillota</taxon>
        <taxon>Bacilli</taxon>
        <taxon>Bacillales</taxon>
        <taxon>Thermoactinomycetaceae</taxon>
        <taxon>Melghirimyces</taxon>
    </lineage>
</organism>
<protein>
    <recommendedName>
        <fullName evidence="6">LPXTG-motif cell wall-anchored protein</fullName>
    </recommendedName>
</protein>
<reference evidence="4 5" key="1">
    <citation type="submission" date="2018-04" db="EMBL/GenBank/DDBJ databases">
        <title>Genomic Encyclopedia of Archaeal and Bacterial Type Strains, Phase II (KMG-II): from individual species to whole genera.</title>
        <authorList>
            <person name="Goeker M."/>
        </authorList>
    </citation>
    <scope>NUCLEOTIDE SEQUENCE [LARGE SCALE GENOMIC DNA]</scope>
    <source>
        <strain evidence="4 5">DSM 45787</strain>
    </source>
</reference>
<sequence length="476" mass="51562">MRKHSRRIALAWLFVFTMAMVISPFQAVAHDKHNIQLEVTTDESSITADAEVISGGTTPTALDGKWRFNLISHETNDKATDPGKYDVDYTDETVSQSHTFETLELEPGDYQVVARFMGKIKHGEDEKVDHELRAEFDVTIPPADDGGNGGDQDGDSGATGGDDDGSTGGDGTGGDQSDGGEVPRNVNIDVTVTSIDTEAGILESHVDAELKLAQSQSADGSGIKGDWTFKATKKSDDSLVDEKTLPDQEGPKADTALDVTEPGEYLIQVTFDGTVDGEEVHGEGNKDYEITEPGEPTDPPTPGDEKLKTGYSYKDGKHILQTTMLNAEMAKGNWGIAIAHETAQSEDDILYKYVEDHEGVIAEWEFDKLKPGHYYGVSVFEGEADGEITALYEEFEFVVEEDGTITPDPDNGDKDNGGKMDPDEGKKAIEDIKGGKMPDTAAEQPTYMLYGGIVTALGLLILGIVYRRKLFSVFGN</sequence>
<feature type="transmembrane region" description="Helical" evidence="2">
    <location>
        <begin position="447"/>
        <end position="466"/>
    </location>
</feature>
<evidence type="ECO:0000313" key="5">
    <source>
        <dbReference type="Proteomes" id="UP000244240"/>
    </source>
</evidence>
<comment type="caution">
    <text evidence="4">The sequence shown here is derived from an EMBL/GenBank/DDBJ whole genome shotgun (WGS) entry which is preliminary data.</text>
</comment>
<feature type="compositionally biased region" description="Basic and acidic residues" evidence="1">
    <location>
        <begin position="278"/>
        <end position="289"/>
    </location>
</feature>
<feature type="compositionally biased region" description="Gly residues" evidence="1">
    <location>
        <begin position="166"/>
        <end position="177"/>
    </location>
</feature>
<evidence type="ECO:0000313" key="4">
    <source>
        <dbReference type="EMBL" id="PTX53721.1"/>
    </source>
</evidence>
<dbReference type="RefSeq" id="WP_108025561.1">
    <property type="nucleotide sequence ID" value="NZ_QBKR01000026.1"/>
</dbReference>
<feature type="signal peptide" evidence="3">
    <location>
        <begin position="1"/>
        <end position="29"/>
    </location>
</feature>
<keyword evidence="2" id="KW-1133">Transmembrane helix</keyword>
<feature type="compositionally biased region" description="Basic and acidic residues" evidence="1">
    <location>
        <begin position="234"/>
        <end position="252"/>
    </location>
</feature>
<dbReference type="OrthoDB" id="2991420at2"/>
<keyword evidence="2" id="KW-0812">Transmembrane</keyword>
<evidence type="ECO:0000256" key="1">
    <source>
        <dbReference type="SAM" id="MobiDB-lite"/>
    </source>
</evidence>
<dbReference type="EMBL" id="QBKR01000026">
    <property type="protein sequence ID" value="PTX53721.1"/>
    <property type="molecule type" value="Genomic_DNA"/>
</dbReference>
<evidence type="ECO:0000256" key="3">
    <source>
        <dbReference type="SAM" id="SignalP"/>
    </source>
</evidence>
<evidence type="ECO:0008006" key="6">
    <source>
        <dbReference type="Google" id="ProtNLM"/>
    </source>
</evidence>
<keyword evidence="2" id="KW-0472">Membrane</keyword>
<feature type="chain" id="PRO_5039253583" description="LPXTG-motif cell wall-anchored protein" evidence="3">
    <location>
        <begin position="30"/>
        <end position="476"/>
    </location>
</feature>
<proteinExistence type="predicted"/>
<gene>
    <name evidence="4" type="ORF">C8P63_1267</name>
</gene>
<feature type="region of interest" description="Disordered" evidence="1">
    <location>
        <begin position="234"/>
        <end position="255"/>
    </location>
</feature>
<evidence type="ECO:0000256" key="2">
    <source>
        <dbReference type="SAM" id="Phobius"/>
    </source>
</evidence>
<name>A0A2T6BCB9_9BACL</name>
<accession>A0A2T6BCB9</accession>
<dbReference type="Proteomes" id="UP000244240">
    <property type="component" value="Unassembled WGS sequence"/>
</dbReference>
<keyword evidence="3" id="KW-0732">Signal</keyword>